<dbReference type="AlphaFoldDB" id="A0A9P0GU78"/>
<accession>A0A9P0GU78</accession>
<proteinExistence type="predicted"/>
<evidence type="ECO:0000313" key="2">
    <source>
        <dbReference type="EMBL" id="CAH1224389.1"/>
    </source>
</evidence>
<comment type="caution">
    <text evidence="2">The sequence shown here is derived from an EMBL/GenBank/DDBJ whole genome shotgun (WGS) entry which is preliminary data.</text>
</comment>
<evidence type="ECO:0000313" key="3">
    <source>
        <dbReference type="Proteomes" id="UP001153709"/>
    </source>
</evidence>
<name>A0A9P0GU78_DIABA</name>
<dbReference type="SUPFAM" id="SSF48371">
    <property type="entry name" value="ARM repeat"/>
    <property type="match status" value="1"/>
</dbReference>
<dbReference type="EMBL" id="CAKJVB030000004">
    <property type="protein sequence ID" value="CAH1224389.1"/>
    <property type="molecule type" value="Genomic_DNA"/>
</dbReference>
<sequence length="373" mass="42988">MKLPEKQPEKDEWMTTTCNHALYAIVDVFTQYYDVLGPLLLEELYSQLHWCVQQDNEQLARSGTNCLENLVNSNGNKFTEGTWEKTCQCMLDIFNSTVPSALLTWKPESMKTTAVIEQNGDIGPNKGILKRSSYHQDINVDNTEVFNSLAIKSAVQLELIQTIDNIIFFPATSRKEDAETLAFATADMTGGGSLTECQRDEQGMYRLLSSPHLLQLTECLLQSHRFAKAFNINHDQRNLLWKAGYKGSAKPNLLKQETQSLACLMRILFKMYCDEDRQEHWSIIETKLITVCQEALEYFLRLQSENHREAWTSLLLLVMTRLLKMPDNRFAVHISRYYPLLCEIVCFDLKAELRSILRRVFLRIGPVFHITTT</sequence>
<keyword evidence="3" id="KW-1185">Reference proteome</keyword>
<protein>
    <recommendedName>
        <fullName evidence="1">Sec7/BIG1-like C-terminal domain-containing protein</fullName>
    </recommendedName>
</protein>
<dbReference type="OrthoDB" id="6665689at2759"/>
<dbReference type="Proteomes" id="UP001153709">
    <property type="component" value="Unassembled WGS sequence"/>
</dbReference>
<dbReference type="InterPro" id="IPR046455">
    <property type="entry name" value="Sec7/BIG1-like_C"/>
</dbReference>
<organism evidence="2 3">
    <name type="scientific">Diabrotica balteata</name>
    <name type="common">Banded cucumber beetle</name>
    <dbReference type="NCBI Taxonomy" id="107213"/>
    <lineage>
        <taxon>Eukaryota</taxon>
        <taxon>Metazoa</taxon>
        <taxon>Ecdysozoa</taxon>
        <taxon>Arthropoda</taxon>
        <taxon>Hexapoda</taxon>
        <taxon>Insecta</taxon>
        <taxon>Pterygota</taxon>
        <taxon>Neoptera</taxon>
        <taxon>Endopterygota</taxon>
        <taxon>Coleoptera</taxon>
        <taxon>Polyphaga</taxon>
        <taxon>Cucujiformia</taxon>
        <taxon>Chrysomeloidea</taxon>
        <taxon>Chrysomelidae</taxon>
        <taxon>Galerucinae</taxon>
        <taxon>Diabroticina</taxon>
        <taxon>Diabroticites</taxon>
        <taxon>Diabrotica</taxon>
    </lineage>
</organism>
<dbReference type="InterPro" id="IPR016024">
    <property type="entry name" value="ARM-type_fold"/>
</dbReference>
<reference evidence="2" key="1">
    <citation type="submission" date="2022-01" db="EMBL/GenBank/DDBJ databases">
        <authorList>
            <person name="King R."/>
        </authorList>
    </citation>
    <scope>NUCLEOTIDE SEQUENCE</scope>
</reference>
<gene>
    <name evidence="2" type="ORF">DIABBA_LOCUS74</name>
</gene>
<dbReference type="Pfam" id="PF20252">
    <property type="entry name" value="BIG2_C"/>
    <property type="match status" value="1"/>
</dbReference>
<evidence type="ECO:0000259" key="1">
    <source>
        <dbReference type="Pfam" id="PF20252"/>
    </source>
</evidence>
<feature type="domain" description="Sec7/BIG1-like C-terminal" evidence="1">
    <location>
        <begin position="154"/>
        <end position="361"/>
    </location>
</feature>